<evidence type="ECO:0000313" key="6">
    <source>
        <dbReference type="Proteomes" id="UP001162972"/>
    </source>
</evidence>
<evidence type="ECO:0000256" key="1">
    <source>
        <dbReference type="ARBA" id="ARBA00022737"/>
    </source>
</evidence>
<dbReference type="Pfam" id="PF00013">
    <property type="entry name" value="KH_1"/>
    <property type="match status" value="3"/>
</dbReference>
<feature type="region of interest" description="Disordered" evidence="3">
    <location>
        <begin position="110"/>
        <end position="137"/>
    </location>
</feature>
<evidence type="ECO:0000256" key="3">
    <source>
        <dbReference type="SAM" id="MobiDB-lite"/>
    </source>
</evidence>
<feature type="domain" description="K Homology" evidence="4">
    <location>
        <begin position="374"/>
        <end position="444"/>
    </location>
</feature>
<keyword evidence="6" id="KW-1185">Reference proteome</keyword>
<dbReference type="CDD" id="cd22460">
    <property type="entry name" value="KH-I_PEPPER_rpt2_like"/>
    <property type="match status" value="1"/>
</dbReference>
<feature type="region of interest" description="Disordered" evidence="3">
    <location>
        <begin position="330"/>
        <end position="368"/>
    </location>
</feature>
<feature type="region of interest" description="Disordered" evidence="3">
    <location>
        <begin position="446"/>
        <end position="515"/>
    </location>
</feature>
<dbReference type="InterPro" id="IPR004088">
    <property type="entry name" value="KH_dom_type_1"/>
</dbReference>
<dbReference type="GO" id="GO:0003723">
    <property type="term" value="F:RNA binding"/>
    <property type="evidence" value="ECO:0007669"/>
    <property type="project" value="UniProtKB-UniRule"/>
</dbReference>
<dbReference type="CDD" id="cd22461">
    <property type="entry name" value="KH-I_PEPPER_like_rpt3"/>
    <property type="match status" value="1"/>
</dbReference>
<proteinExistence type="predicted"/>
<keyword evidence="1" id="KW-0677">Repeat</keyword>
<feature type="domain" description="K Homology" evidence="4">
    <location>
        <begin position="232"/>
        <end position="307"/>
    </location>
</feature>
<keyword evidence="2" id="KW-0694">RNA-binding</keyword>
<reference evidence="5 6" key="1">
    <citation type="journal article" date="2023" name="Int. J. Mol. Sci.">
        <title>De Novo Assembly and Annotation of 11 Diverse Shrub Willow (Salix) Genomes Reveals Novel Gene Organization in Sex-Linked Regions.</title>
        <authorList>
            <person name="Hyden B."/>
            <person name="Feng K."/>
            <person name="Yates T.B."/>
            <person name="Jawdy S."/>
            <person name="Cereghino C."/>
            <person name="Smart L.B."/>
            <person name="Muchero W."/>
        </authorList>
    </citation>
    <scope>NUCLEOTIDE SEQUENCE [LARGE SCALE GENOMIC DNA]</scope>
    <source>
        <tissue evidence="5">Shoot tip</tissue>
    </source>
</reference>
<feature type="domain" description="K Homology" evidence="4">
    <location>
        <begin position="140"/>
        <end position="220"/>
    </location>
</feature>
<gene>
    <name evidence="5" type="ORF">OIU84_006561</name>
</gene>
<dbReference type="SUPFAM" id="SSF54791">
    <property type="entry name" value="Eukaryotic type KH-domain (KH-domain type I)"/>
    <property type="match status" value="3"/>
</dbReference>
<dbReference type="CDD" id="cd22459">
    <property type="entry name" value="KH-I_PEPPER_rpt1_like"/>
    <property type="match status" value="1"/>
</dbReference>
<dbReference type="Proteomes" id="UP001162972">
    <property type="component" value="Chromosome 5"/>
</dbReference>
<dbReference type="PANTHER" id="PTHR10288">
    <property type="entry name" value="KH DOMAIN CONTAINING RNA BINDING PROTEIN"/>
    <property type="match status" value="1"/>
</dbReference>
<evidence type="ECO:0000313" key="5">
    <source>
        <dbReference type="EMBL" id="KAJ6413783.1"/>
    </source>
</evidence>
<dbReference type="InterPro" id="IPR036612">
    <property type="entry name" value="KH_dom_type_1_sf"/>
</dbReference>
<sequence>MAEVDQDIGEHEMDQGVDLAADLGAGHPVDHGLDIATDHGLDNATDHGLDNATDHGLDHSVDHGLDHATVPGLAVEHDIDSSIDHHVDPPVDHDVDDPVNHDIDHAIDQEPDNFEASKQGHDEDTVSGGGGEKKWPGWPGESVFRMLVPAQKVGSIIGRKGEFIKKIVEETRARIKILDGPPGTTERAVMVSAKEEPDSSLPPAMDGLLRVHKRIIDGLEGDSSHAPPSSGAKVSTRLLVPASQAGSLIGKQGGTVKSIQEASACMVRVLGAEDLPVFSLQDDRVVEVLGEAVGVHKAVELIASQLRKFLVDRSIIPLFEMQMQMANPPMEQMPPHQSWGGPQSLTPNPVGGPDKTSMGGHASSNAQAAPSMITQITQQMQIPLSYADAVIGTAGASISYIRRASGATVTIQETRGVPEAMTVEISGTASQVQTAQQLIQNFMAEAGAPSQPPTGGPADQGYNPYSHSSVYASPPSNPEHTGHTGGYGSMYGANYGSDGPINPEKKVLVQDKRSL</sequence>
<name>A0AAD6JYN9_9ROSI</name>
<dbReference type="AlphaFoldDB" id="A0AAD6JYN9"/>
<evidence type="ECO:0000256" key="2">
    <source>
        <dbReference type="PROSITE-ProRule" id="PRU00117"/>
    </source>
</evidence>
<dbReference type="Gene3D" id="3.30.310.210">
    <property type="match status" value="1"/>
</dbReference>
<protein>
    <recommendedName>
        <fullName evidence="4">K Homology domain-containing protein</fullName>
    </recommendedName>
</protein>
<feature type="compositionally biased region" description="Basic and acidic residues" evidence="3">
    <location>
        <begin position="503"/>
        <end position="515"/>
    </location>
</feature>
<dbReference type="Gene3D" id="3.30.1370.10">
    <property type="entry name" value="K Homology domain, type 1"/>
    <property type="match status" value="1"/>
</dbReference>
<dbReference type="InterPro" id="IPR004087">
    <property type="entry name" value="KH_dom"/>
</dbReference>
<dbReference type="PROSITE" id="PS50084">
    <property type="entry name" value="KH_TYPE_1"/>
    <property type="match status" value="3"/>
</dbReference>
<dbReference type="EMBL" id="JAPFFJ010000013">
    <property type="protein sequence ID" value="KAJ6413783.1"/>
    <property type="molecule type" value="Genomic_DNA"/>
</dbReference>
<accession>A0AAD6JYN9</accession>
<evidence type="ECO:0000259" key="4">
    <source>
        <dbReference type="SMART" id="SM00322"/>
    </source>
</evidence>
<dbReference type="SMART" id="SM00322">
    <property type="entry name" value="KH"/>
    <property type="match status" value="3"/>
</dbReference>
<comment type="caution">
    <text evidence="5">The sequence shown here is derived from an EMBL/GenBank/DDBJ whole genome shotgun (WGS) entry which is preliminary data.</text>
</comment>
<organism evidence="5 6">
    <name type="scientific">Salix udensis</name>
    <dbReference type="NCBI Taxonomy" id="889485"/>
    <lineage>
        <taxon>Eukaryota</taxon>
        <taxon>Viridiplantae</taxon>
        <taxon>Streptophyta</taxon>
        <taxon>Embryophyta</taxon>
        <taxon>Tracheophyta</taxon>
        <taxon>Spermatophyta</taxon>
        <taxon>Magnoliopsida</taxon>
        <taxon>eudicotyledons</taxon>
        <taxon>Gunneridae</taxon>
        <taxon>Pentapetalae</taxon>
        <taxon>rosids</taxon>
        <taxon>fabids</taxon>
        <taxon>Malpighiales</taxon>
        <taxon>Salicaceae</taxon>
        <taxon>Saliceae</taxon>
        <taxon>Salix</taxon>
    </lineage>
</organism>